<evidence type="ECO:0000256" key="3">
    <source>
        <dbReference type="ARBA" id="ARBA00012438"/>
    </source>
</evidence>
<dbReference type="Gene3D" id="1.10.287.130">
    <property type="match status" value="1"/>
</dbReference>
<evidence type="ECO:0000256" key="7">
    <source>
        <dbReference type="ARBA" id="ARBA00022777"/>
    </source>
</evidence>
<feature type="compositionally biased region" description="Polar residues" evidence="11">
    <location>
        <begin position="426"/>
        <end position="436"/>
    </location>
</feature>
<dbReference type="InterPro" id="IPR050351">
    <property type="entry name" value="BphY/WalK/GraS-like"/>
</dbReference>
<organism evidence="14 15">
    <name type="scientific">Cohnella fermenti</name>
    <dbReference type="NCBI Taxonomy" id="2565925"/>
    <lineage>
        <taxon>Bacteria</taxon>
        <taxon>Bacillati</taxon>
        <taxon>Bacillota</taxon>
        <taxon>Bacilli</taxon>
        <taxon>Bacillales</taxon>
        <taxon>Paenibacillaceae</taxon>
        <taxon>Cohnella</taxon>
    </lineage>
</organism>
<keyword evidence="6" id="KW-0547">Nucleotide-binding</keyword>
<feature type="region of interest" description="Disordered" evidence="11">
    <location>
        <begin position="402"/>
        <end position="436"/>
    </location>
</feature>
<dbReference type="CDD" id="cd00075">
    <property type="entry name" value="HATPase"/>
    <property type="match status" value="1"/>
</dbReference>
<evidence type="ECO:0000256" key="6">
    <source>
        <dbReference type="ARBA" id="ARBA00022741"/>
    </source>
</evidence>
<dbReference type="SUPFAM" id="SSF55874">
    <property type="entry name" value="ATPase domain of HSP90 chaperone/DNA topoisomerase II/histidine kinase"/>
    <property type="match status" value="1"/>
</dbReference>
<evidence type="ECO:0000256" key="10">
    <source>
        <dbReference type="SAM" id="Coils"/>
    </source>
</evidence>
<evidence type="ECO:0000256" key="1">
    <source>
        <dbReference type="ARBA" id="ARBA00000085"/>
    </source>
</evidence>
<keyword evidence="10" id="KW-0175">Coiled coil</keyword>
<evidence type="ECO:0000256" key="12">
    <source>
        <dbReference type="SAM" id="Phobius"/>
    </source>
</evidence>
<dbReference type="GO" id="GO:0005886">
    <property type="term" value="C:plasma membrane"/>
    <property type="evidence" value="ECO:0007669"/>
    <property type="project" value="UniProtKB-SubCell"/>
</dbReference>
<evidence type="ECO:0000256" key="4">
    <source>
        <dbReference type="ARBA" id="ARBA00022553"/>
    </source>
</evidence>
<dbReference type="PROSITE" id="PS50109">
    <property type="entry name" value="HIS_KIN"/>
    <property type="match status" value="1"/>
</dbReference>
<evidence type="ECO:0000256" key="11">
    <source>
        <dbReference type="SAM" id="MobiDB-lite"/>
    </source>
</evidence>
<dbReference type="InterPro" id="IPR036097">
    <property type="entry name" value="HisK_dim/P_sf"/>
</dbReference>
<dbReference type="EC" id="2.7.13.3" evidence="3"/>
<keyword evidence="4" id="KW-0597">Phosphoprotein</keyword>
<proteinExistence type="predicted"/>
<evidence type="ECO:0000256" key="9">
    <source>
        <dbReference type="ARBA" id="ARBA00023012"/>
    </source>
</evidence>
<dbReference type="OrthoDB" id="9773956at2"/>
<feature type="coiled-coil region" evidence="10">
    <location>
        <begin position="189"/>
        <end position="216"/>
    </location>
</feature>
<keyword evidence="8" id="KW-0067">ATP-binding</keyword>
<dbReference type="FunFam" id="3.30.565.10:FF:000006">
    <property type="entry name" value="Sensor histidine kinase WalK"/>
    <property type="match status" value="1"/>
</dbReference>
<protein>
    <recommendedName>
        <fullName evidence="3">histidine kinase</fullName>
        <ecNumber evidence="3">2.7.13.3</ecNumber>
    </recommendedName>
</protein>
<keyword evidence="12" id="KW-1133">Transmembrane helix</keyword>
<keyword evidence="7 14" id="KW-0418">Kinase</keyword>
<evidence type="ECO:0000259" key="13">
    <source>
        <dbReference type="PROSITE" id="PS50109"/>
    </source>
</evidence>
<feature type="transmembrane region" description="Helical" evidence="12">
    <location>
        <begin position="20"/>
        <end position="41"/>
    </location>
</feature>
<reference evidence="14 15" key="1">
    <citation type="submission" date="2019-04" db="EMBL/GenBank/DDBJ databases">
        <title>Cohnella sp. nov. isolated from preserved vegetables.</title>
        <authorList>
            <person name="Lin S.-Y."/>
            <person name="Hung M.-H."/>
            <person name="Young C.-C."/>
        </authorList>
    </citation>
    <scope>NUCLEOTIDE SEQUENCE [LARGE SCALE GENOMIC DNA]</scope>
    <source>
        <strain evidence="14 15">CC-MHH1044</strain>
    </source>
</reference>
<feature type="domain" description="Histidine kinase" evidence="13">
    <location>
        <begin position="212"/>
        <end position="425"/>
    </location>
</feature>
<accession>A0A4S4BQM8</accession>
<evidence type="ECO:0000313" key="14">
    <source>
        <dbReference type="EMBL" id="THF77075.1"/>
    </source>
</evidence>
<dbReference type="InterPro" id="IPR003594">
    <property type="entry name" value="HATPase_dom"/>
</dbReference>
<dbReference type="GO" id="GO:0016036">
    <property type="term" value="P:cellular response to phosphate starvation"/>
    <property type="evidence" value="ECO:0007669"/>
    <property type="project" value="TreeGrafter"/>
</dbReference>
<dbReference type="PANTHER" id="PTHR45453">
    <property type="entry name" value="PHOSPHATE REGULON SENSOR PROTEIN PHOR"/>
    <property type="match status" value="1"/>
</dbReference>
<evidence type="ECO:0000256" key="8">
    <source>
        <dbReference type="ARBA" id="ARBA00022840"/>
    </source>
</evidence>
<dbReference type="SMART" id="SM00387">
    <property type="entry name" value="HATPase_c"/>
    <property type="match status" value="1"/>
</dbReference>
<dbReference type="InterPro" id="IPR004358">
    <property type="entry name" value="Sig_transdc_His_kin-like_C"/>
</dbReference>
<dbReference type="CDD" id="cd00082">
    <property type="entry name" value="HisKA"/>
    <property type="match status" value="1"/>
</dbReference>
<keyword evidence="12" id="KW-0812">Transmembrane</keyword>
<evidence type="ECO:0000256" key="2">
    <source>
        <dbReference type="ARBA" id="ARBA00004651"/>
    </source>
</evidence>
<sequence>MERINGTGRSFGRRWRNPGIRRLVALCMGMAVLLILLAWAYGQYEGERLKREWLARDERLIGSLAAAHPELVSELPRLLVRAEQDDPEFRKLGQQISSRYGLNEATDDAIFPVVERFRGELGLTLGIGLGLFMLLLSLLLLRLFDNPYRHINRLAVSLENSIKQHAPMDKPLYEDGELGLLSHSVQELSIRLQETIAQLRREKSLLKDTVADISHQLKTPLTSLAIYVELLQDPRTSAEDGREFLETCRRELERMEWLILTLLKIARLEAEALELAPIRAPLQDTIELALEPLRGMAELRRVELQVEEPAEGISLAHDPRWLSEALANLIKNAIEHSPVDGRVSIRTERTPMFAHISVRDQGAGIDEQHLPHIFKKFYQSSPAGSGVGLGLPLAKSIVEKHEGHLSASSRPGEGTAFTVTLPLHRPSSSAPSLTDL</sequence>
<dbReference type="GO" id="GO:0004721">
    <property type="term" value="F:phosphoprotein phosphatase activity"/>
    <property type="evidence" value="ECO:0007669"/>
    <property type="project" value="TreeGrafter"/>
</dbReference>
<evidence type="ECO:0000256" key="5">
    <source>
        <dbReference type="ARBA" id="ARBA00022679"/>
    </source>
</evidence>
<dbReference type="RefSeq" id="WP_136371023.1">
    <property type="nucleotide sequence ID" value="NZ_SSOB01000021.1"/>
</dbReference>
<dbReference type="PRINTS" id="PR00344">
    <property type="entry name" value="BCTRLSENSOR"/>
</dbReference>
<keyword evidence="15" id="KW-1185">Reference proteome</keyword>
<comment type="subcellular location">
    <subcellularLocation>
        <location evidence="2">Cell membrane</location>
        <topology evidence="2">Multi-pass membrane protein</topology>
    </subcellularLocation>
</comment>
<dbReference type="Proteomes" id="UP000310636">
    <property type="component" value="Unassembled WGS sequence"/>
</dbReference>
<dbReference type="SUPFAM" id="SSF47384">
    <property type="entry name" value="Homodimeric domain of signal transducing histidine kinase"/>
    <property type="match status" value="1"/>
</dbReference>
<feature type="transmembrane region" description="Helical" evidence="12">
    <location>
        <begin position="121"/>
        <end position="144"/>
    </location>
</feature>
<keyword evidence="9" id="KW-0902">Two-component regulatory system</keyword>
<dbReference type="PANTHER" id="PTHR45453:SF1">
    <property type="entry name" value="PHOSPHATE REGULON SENSOR PROTEIN PHOR"/>
    <property type="match status" value="1"/>
</dbReference>
<name>A0A4S4BQM8_9BACL</name>
<dbReference type="AlphaFoldDB" id="A0A4S4BQM8"/>
<dbReference type="InterPro" id="IPR003661">
    <property type="entry name" value="HisK_dim/P_dom"/>
</dbReference>
<evidence type="ECO:0000313" key="15">
    <source>
        <dbReference type="Proteomes" id="UP000310636"/>
    </source>
</evidence>
<dbReference type="InterPro" id="IPR005467">
    <property type="entry name" value="His_kinase_dom"/>
</dbReference>
<keyword evidence="5" id="KW-0808">Transferase</keyword>
<gene>
    <name evidence="14" type="ORF">E6C55_17050</name>
</gene>
<comment type="caution">
    <text evidence="14">The sequence shown here is derived from an EMBL/GenBank/DDBJ whole genome shotgun (WGS) entry which is preliminary data.</text>
</comment>
<keyword evidence="12" id="KW-0472">Membrane</keyword>
<comment type="catalytic activity">
    <reaction evidence="1">
        <text>ATP + protein L-histidine = ADP + protein N-phospho-L-histidine.</text>
        <dbReference type="EC" id="2.7.13.3"/>
    </reaction>
</comment>
<dbReference type="GO" id="GO:0000155">
    <property type="term" value="F:phosphorelay sensor kinase activity"/>
    <property type="evidence" value="ECO:0007669"/>
    <property type="project" value="InterPro"/>
</dbReference>
<dbReference type="SMART" id="SM00388">
    <property type="entry name" value="HisKA"/>
    <property type="match status" value="1"/>
</dbReference>
<dbReference type="Pfam" id="PF00512">
    <property type="entry name" value="HisKA"/>
    <property type="match status" value="1"/>
</dbReference>
<dbReference type="InterPro" id="IPR036890">
    <property type="entry name" value="HATPase_C_sf"/>
</dbReference>
<dbReference type="Pfam" id="PF02518">
    <property type="entry name" value="HATPase_c"/>
    <property type="match status" value="1"/>
</dbReference>
<dbReference type="Gene3D" id="3.30.565.10">
    <property type="entry name" value="Histidine kinase-like ATPase, C-terminal domain"/>
    <property type="match status" value="1"/>
</dbReference>
<dbReference type="GO" id="GO:0005524">
    <property type="term" value="F:ATP binding"/>
    <property type="evidence" value="ECO:0007669"/>
    <property type="project" value="UniProtKB-KW"/>
</dbReference>
<dbReference type="EMBL" id="SSOB01000021">
    <property type="protein sequence ID" value="THF77075.1"/>
    <property type="molecule type" value="Genomic_DNA"/>
</dbReference>